<sequence length="123" mass="13303">MRRQRRERSENPRPPSLAGHDHPVQLTCYTSTKHKEPTMSITTVATATRRTAREAVTTYITLTMMFVAALAGTLLHRAGGKDSDRGPSTLEYVFLAVLVVGAAAAAGAIVVRKIMSRANAIPD</sequence>
<accession>Q0RWU5</accession>
<reference evidence="4" key="1">
    <citation type="journal article" date="2006" name="Proc. Natl. Acad. Sci. U.S.A.">
        <title>The complete genome of Rhodococcus sp. RHA1 provides insights into a catabolic powerhouse.</title>
        <authorList>
            <person name="McLeod M.P."/>
            <person name="Warren R.L."/>
            <person name="Hsiao W.W.L."/>
            <person name="Araki N."/>
            <person name="Myhre M."/>
            <person name="Fernandes C."/>
            <person name="Miyazawa D."/>
            <person name="Wong W."/>
            <person name="Lillquist A.L."/>
            <person name="Wang D."/>
            <person name="Dosanjh M."/>
            <person name="Hara H."/>
            <person name="Petrescu A."/>
            <person name="Morin R.D."/>
            <person name="Yang G."/>
            <person name="Stott J.M."/>
            <person name="Schein J.E."/>
            <person name="Shin H."/>
            <person name="Smailus D."/>
            <person name="Siddiqui A.S."/>
            <person name="Marra M.A."/>
            <person name="Jones S.J.M."/>
            <person name="Holt R."/>
            <person name="Brinkman F.S.L."/>
            <person name="Miyauchi K."/>
            <person name="Fukuda M."/>
            <person name="Davies J.E."/>
            <person name="Mohn W.W."/>
            <person name="Eltis L.D."/>
        </authorList>
    </citation>
    <scope>NUCLEOTIDE SEQUENCE [LARGE SCALE GENOMIC DNA]</scope>
    <source>
        <strain evidence="4">RHA1</strain>
    </source>
</reference>
<evidence type="ECO:0000313" key="4">
    <source>
        <dbReference type="Proteomes" id="UP000008710"/>
    </source>
</evidence>
<evidence type="ECO:0000256" key="2">
    <source>
        <dbReference type="SAM" id="Phobius"/>
    </source>
</evidence>
<geneLocation type="plasmid" evidence="3 4">
    <name>pRHL2</name>
</geneLocation>
<dbReference type="Proteomes" id="UP000008710">
    <property type="component" value="Plasmid pRHL2"/>
</dbReference>
<dbReference type="AlphaFoldDB" id="Q0RWU5"/>
<evidence type="ECO:0000313" key="3">
    <source>
        <dbReference type="EMBL" id="ABH00241.1"/>
    </source>
</evidence>
<proteinExistence type="predicted"/>
<dbReference type="KEGG" id="rha:RHA1_ro10048"/>
<dbReference type="HOGENOM" id="CLU_164049_0_0_11"/>
<feature type="region of interest" description="Disordered" evidence="1">
    <location>
        <begin position="1"/>
        <end position="24"/>
    </location>
</feature>
<evidence type="ECO:0000256" key="1">
    <source>
        <dbReference type="SAM" id="MobiDB-lite"/>
    </source>
</evidence>
<keyword evidence="2" id="KW-1133">Transmembrane helix</keyword>
<keyword evidence="2" id="KW-0472">Membrane</keyword>
<feature type="transmembrane region" description="Helical" evidence="2">
    <location>
        <begin position="59"/>
        <end position="80"/>
    </location>
</feature>
<keyword evidence="2" id="KW-0812">Transmembrane</keyword>
<protein>
    <submittedName>
        <fullName evidence="3">Uncharacterized protein</fullName>
    </submittedName>
</protein>
<keyword evidence="3" id="KW-0614">Plasmid</keyword>
<dbReference type="EMBL" id="CP000433">
    <property type="protein sequence ID" value="ABH00241.1"/>
    <property type="molecule type" value="Genomic_DNA"/>
</dbReference>
<feature type="transmembrane region" description="Helical" evidence="2">
    <location>
        <begin position="92"/>
        <end position="111"/>
    </location>
</feature>
<name>Q0RWU5_RHOJR</name>
<organism evidence="3 4">
    <name type="scientific">Rhodococcus jostii (strain RHA1)</name>
    <dbReference type="NCBI Taxonomy" id="101510"/>
    <lineage>
        <taxon>Bacteria</taxon>
        <taxon>Bacillati</taxon>
        <taxon>Actinomycetota</taxon>
        <taxon>Actinomycetes</taxon>
        <taxon>Mycobacteriales</taxon>
        <taxon>Nocardiaceae</taxon>
        <taxon>Rhodococcus</taxon>
    </lineage>
</organism>
<gene>
    <name evidence="3" type="ordered locus">RHA1_ro10048</name>
</gene>